<dbReference type="GO" id="GO:0016787">
    <property type="term" value="F:hydrolase activity"/>
    <property type="evidence" value="ECO:0007669"/>
    <property type="project" value="UniProtKB-KW"/>
</dbReference>
<organism evidence="11 12">
    <name type="scientific">Acromyrmex heyeri</name>
    <dbReference type="NCBI Taxonomy" id="230685"/>
    <lineage>
        <taxon>Eukaryota</taxon>
        <taxon>Metazoa</taxon>
        <taxon>Ecdysozoa</taxon>
        <taxon>Arthropoda</taxon>
        <taxon>Hexapoda</taxon>
        <taxon>Insecta</taxon>
        <taxon>Pterygota</taxon>
        <taxon>Neoptera</taxon>
        <taxon>Endopterygota</taxon>
        <taxon>Hymenoptera</taxon>
        <taxon>Apocrita</taxon>
        <taxon>Aculeata</taxon>
        <taxon>Formicoidea</taxon>
        <taxon>Formicidae</taxon>
        <taxon>Myrmicinae</taxon>
        <taxon>Acromyrmex</taxon>
    </lineage>
</organism>
<dbReference type="InterPro" id="IPR012337">
    <property type="entry name" value="RNaseH-like_sf"/>
</dbReference>
<accession>A0A836GH61</accession>
<dbReference type="SUPFAM" id="SSF53098">
    <property type="entry name" value="Ribonuclease H-like"/>
    <property type="match status" value="1"/>
</dbReference>
<comment type="caution">
    <text evidence="11">The sequence shown here is derived from an EMBL/GenBank/DDBJ whole genome shotgun (WGS) entry which is preliminary data.</text>
</comment>
<evidence type="ECO:0000256" key="5">
    <source>
        <dbReference type="ARBA" id="ARBA00022842"/>
    </source>
</evidence>
<dbReference type="InterPro" id="IPR036397">
    <property type="entry name" value="RNaseH_sf"/>
</dbReference>
<evidence type="ECO:0000256" key="6">
    <source>
        <dbReference type="ARBA" id="ARBA00022908"/>
    </source>
</evidence>
<evidence type="ECO:0000256" key="3">
    <source>
        <dbReference type="ARBA" id="ARBA00022759"/>
    </source>
</evidence>
<evidence type="ECO:0000256" key="2">
    <source>
        <dbReference type="ARBA" id="ARBA00022723"/>
    </source>
</evidence>
<evidence type="ECO:0000313" key="11">
    <source>
        <dbReference type="EMBL" id="KAG5341858.1"/>
    </source>
</evidence>
<dbReference type="PANTHER" id="PTHR42648">
    <property type="entry name" value="TRANSPOSASE, PUTATIVE-RELATED"/>
    <property type="match status" value="1"/>
</dbReference>
<keyword evidence="3" id="KW-0255">Endonuclease</keyword>
<keyword evidence="8" id="KW-0239">DNA-directed DNA polymerase</keyword>
<keyword evidence="12" id="KW-1185">Reference proteome</keyword>
<name>A0A836GH61_9HYME</name>
<feature type="non-terminal residue" evidence="11">
    <location>
        <position position="1"/>
    </location>
</feature>
<evidence type="ECO:0000256" key="9">
    <source>
        <dbReference type="ARBA" id="ARBA00023172"/>
    </source>
</evidence>
<dbReference type="GO" id="GO:0004519">
    <property type="term" value="F:endonuclease activity"/>
    <property type="evidence" value="ECO:0007669"/>
    <property type="project" value="UniProtKB-KW"/>
</dbReference>
<keyword evidence="8" id="KW-0808">Transferase</keyword>
<evidence type="ECO:0000259" key="10">
    <source>
        <dbReference type="Pfam" id="PF13976"/>
    </source>
</evidence>
<dbReference type="EMBL" id="JAANIB010002071">
    <property type="protein sequence ID" value="KAG5341858.1"/>
    <property type="molecule type" value="Genomic_DNA"/>
</dbReference>
<keyword evidence="1" id="KW-0540">Nuclease</keyword>
<sequence length="162" mass="19075">MVEGSGERIMEFESFKLKKVVYIPELSKNLLWHRKLGHIGYDNIKDFIKINQGLVLSSAELNPTQKVCKICMEAKHLRTKFNTAKIKAKRPLQIIYTDLCGLISPNSLDSKKYFIFFMDDYTHFVMVYLFKSNQEQNYRKKDKRVYGEGGSKREFKNCQNQM</sequence>
<dbReference type="GO" id="GO:0003887">
    <property type="term" value="F:DNA-directed DNA polymerase activity"/>
    <property type="evidence" value="ECO:0007669"/>
    <property type="project" value="UniProtKB-KW"/>
</dbReference>
<keyword evidence="2" id="KW-0479">Metal-binding</keyword>
<evidence type="ECO:0000256" key="1">
    <source>
        <dbReference type="ARBA" id="ARBA00022722"/>
    </source>
</evidence>
<dbReference type="GO" id="GO:0006310">
    <property type="term" value="P:DNA recombination"/>
    <property type="evidence" value="ECO:0007669"/>
    <property type="project" value="UniProtKB-KW"/>
</dbReference>
<evidence type="ECO:0000256" key="7">
    <source>
        <dbReference type="ARBA" id="ARBA00022918"/>
    </source>
</evidence>
<dbReference type="Gene3D" id="3.30.420.10">
    <property type="entry name" value="Ribonuclease H-like superfamily/Ribonuclease H"/>
    <property type="match status" value="1"/>
</dbReference>
<dbReference type="GO" id="GO:0046872">
    <property type="term" value="F:metal ion binding"/>
    <property type="evidence" value="ECO:0007669"/>
    <property type="project" value="UniProtKB-KW"/>
</dbReference>
<keyword evidence="8" id="KW-0548">Nucleotidyltransferase</keyword>
<dbReference type="AlphaFoldDB" id="A0A836GH61"/>
<keyword evidence="4" id="KW-0378">Hydrolase</keyword>
<dbReference type="PANTHER" id="PTHR42648:SF11">
    <property type="entry name" value="TRANSPOSON TY4-P GAG-POL POLYPROTEIN"/>
    <property type="match status" value="1"/>
</dbReference>
<dbReference type="Pfam" id="PF13976">
    <property type="entry name" value="gag_pre-integrs"/>
    <property type="match status" value="1"/>
</dbReference>
<keyword evidence="5" id="KW-0460">Magnesium</keyword>
<evidence type="ECO:0000313" key="12">
    <source>
        <dbReference type="Proteomes" id="UP000670152"/>
    </source>
</evidence>
<gene>
    <name evidence="11" type="primary">Gip_1</name>
    <name evidence="11" type="ORF">G6Z77_0001619</name>
</gene>
<feature type="domain" description="GAG-pre-integrase" evidence="10">
    <location>
        <begin position="26"/>
        <end position="76"/>
    </location>
</feature>
<dbReference type="Proteomes" id="UP000670152">
    <property type="component" value="Unassembled WGS sequence"/>
</dbReference>
<keyword evidence="7" id="KW-0695">RNA-directed DNA polymerase</keyword>
<dbReference type="GO" id="GO:0003676">
    <property type="term" value="F:nucleic acid binding"/>
    <property type="evidence" value="ECO:0007669"/>
    <property type="project" value="InterPro"/>
</dbReference>
<protein>
    <submittedName>
        <fullName evidence="11">COPIA protein</fullName>
    </submittedName>
</protein>
<dbReference type="GO" id="GO:0003964">
    <property type="term" value="F:RNA-directed DNA polymerase activity"/>
    <property type="evidence" value="ECO:0007669"/>
    <property type="project" value="UniProtKB-KW"/>
</dbReference>
<dbReference type="InterPro" id="IPR039537">
    <property type="entry name" value="Retrotran_Ty1/copia-like"/>
</dbReference>
<dbReference type="OrthoDB" id="7616459at2759"/>
<keyword evidence="6" id="KW-0229">DNA integration</keyword>
<evidence type="ECO:0000256" key="8">
    <source>
        <dbReference type="ARBA" id="ARBA00022932"/>
    </source>
</evidence>
<dbReference type="GO" id="GO:0015074">
    <property type="term" value="P:DNA integration"/>
    <property type="evidence" value="ECO:0007669"/>
    <property type="project" value="UniProtKB-KW"/>
</dbReference>
<keyword evidence="9" id="KW-0233">DNA recombination</keyword>
<dbReference type="InterPro" id="IPR025724">
    <property type="entry name" value="GAG-pre-integrase_dom"/>
</dbReference>
<evidence type="ECO:0000256" key="4">
    <source>
        <dbReference type="ARBA" id="ARBA00022801"/>
    </source>
</evidence>
<proteinExistence type="predicted"/>
<reference evidence="11 12" key="1">
    <citation type="submission" date="2020-02" db="EMBL/GenBank/DDBJ databases">
        <title>Relaxed selection underlies rapid genomic changes in the transitions from sociality to social parasitism in ants.</title>
        <authorList>
            <person name="Bi X."/>
        </authorList>
    </citation>
    <scope>NUCLEOTIDE SEQUENCE [LARGE SCALE GENOMIC DNA]</scope>
    <source>
        <strain evidence="11">BGI-DK2014b</strain>
        <tissue evidence="11">Whole body</tissue>
    </source>
</reference>
<feature type="non-terminal residue" evidence="11">
    <location>
        <position position="162"/>
    </location>
</feature>